<evidence type="ECO:0000313" key="8">
    <source>
        <dbReference type="EMBL" id="TPR44261.1"/>
    </source>
</evidence>
<dbReference type="PANTHER" id="PTHR33885">
    <property type="entry name" value="PHAGE SHOCK PROTEIN C"/>
    <property type="match status" value="1"/>
</dbReference>
<comment type="subcellular location">
    <subcellularLocation>
        <location evidence="1">Cell membrane</location>
        <topology evidence="1">Single-pass membrane protein</topology>
    </subcellularLocation>
</comment>
<name>A0A9Q8IMG0_9LACO</name>
<evidence type="ECO:0000256" key="2">
    <source>
        <dbReference type="ARBA" id="ARBA00022475"/>
    </source>
</evidence>
<dbReference type="InterPro" id="IPR052027">
    <property type="entry name" value="PspC"/>
</dbReference>
<dbReference type="GeneID" id="58108470"/>
<proteinExistence type="predicted"/>
<protein>
    <submittedName>
        <fullName evidence="8">PspC domain-containing protein</fullName>
    </submittedName>
</protein>
<dbReference type="GO" id="GO:0005886">
    <property type="term" value="C:plasma membrane"/>
    <property type="evidence" value="ECO:0007669"/>
    <property type="project" value="UniProtKB-SubCell"/>
</dbReference>
<keyword evidence="5 6" id="KW-0472">Membrane</keyword>
<keyword evidence="3 6" id="KW-0812">Transmembrane</keyword>
<gene>
    <name evidence="8" type="ORF">DY130_04265</name>
</gene>
<evidence type="ECO:0000256" key="6">
    <source>
        <dbReference type="SAM" id="Phobius"/>
    </source>
</evidence>
<accession>A0A9Q8IMG0</accession>
<dbReference type="AlphaFoldDB" id="A0A9Q8IMG0"/>
<comment type="caution">
    <text evidence="8">The sequence shown here is derived from an EMBL/GenBank/DDBJ whole genome shotgun (WGS) entry which is preliminary data.</text>
</comment>
<organism evidence="8 9">
    <name type="scientific">Apilactobacillus micheneri</name>
    <dbReference type="NCBI Taxonomy" id="1899430"/>
    <lineage>
        <taxon>Bacteria</taxon>
        <taxon>Bacillati</taxon>
        <taxon>Bacillota</taxon>
        <taxon>Bacilli</taxon>
        <taxon>Lactobacillales</taxon>
        <taxon>Lactobacillaceae</taxon>
        <taxon>Apilactobacillus</taxon>
    </lineage>
</organism>
<evidence type="ECO:0000259" key="7">
    <source>
        <dbReference type="Pfam" id="PF04024"/>
    </source>
</evidence>
<dbReference type="Proteomes" id="UP000784700">
    <property type="component" value="Unassembled WGS sequence"/>
</dbReference>
<feature type="transmembrane region" description="Helical" evidence="6">
    <location>
        <begin position="33"/>
        <end position="56"/>
    </location>
</feature>
<sequence length="62" mass="7228">MKNIRRDSENNIFAGVLSGIAKQFNWNTTLLRIIWIILTLTPFPGLIIYLLLWIIISKDNLQ</sequence>
<keyword evidence="4 6" id="KW-1133">Transmembrane helix</keyword>
<dbReference type="RefSeq" id="WP_140936242.1">
    <property type="nucleotide sequence ID" value="NZ_QUBF01000003.1"/>
</dbReference>
<evidence type="ECO:0000313" key="9">
    <source>
        <dbReference type="Proteomes" id="UP000784700"/>
    </source>
</evidence>
<dbReference type="PANTHER" id="PTHR33885:SF3">
    <property type="entry name" value="PHAGE SHOCK PROTEIN C"/>
    <property type="match status" value="1"/>
</dbReference>
<evidence type="ECO:0000256" key="3">
    <source>
        <dbReference type="ARBA" id="ARBA00022692"/>
    </source>
</evidence>
<dbReference type="EMBL" id="QUBG01000003">
    <property type="protein sequence ID" value="TPR44261.1"/>
    <property type="molecule type" value="Genomic_DNA"/>
</dbReference>
<reference evidence="8" key="1">
    <citation type="submission" date="2018-08" db="EMBL/GenBank/DDBJ databases">
        <title>Comparative genomics of wild bee and flower associated Lactobacillus reveals potential adaptation to the bee host.</title>
        <authorList>
            <person name="Vuong H.Q."/>
            <person name="Mcfrederick Q.S."/>
        </authorList>
    </citation>
    <scope>NUCLEOTIDE SEQUENCE</scope>
    <source>
        <strain evidence="8">HV_63</strain>
    </source>
</reference>
<evidence type="ECO:0000256" key="4">
    <source>
        <dbReference type="ARBA" id="ARBA00022989"/>
    </source>
</evidence>
<dbReference type="Pfam" id="PF04024">
    <property type="entry name" value="PspC"/>
    <property type="match status" value="1"/>
</dbReference>
<evidence type="ECO:0000256" key="1">
    <source>
        <dbReference type="ARBA" id="ARBA00004162"/>
    </source>
</evidence>
<feature type="domain" description="Phage shock protein PspC N-terminal" evidence="7">
    <location>
        <begin position="2"/>
        <end position="58"/>
    </location>
</feature>
<evidence type="ECO:0000256" key="5">
    <source>
        <dbReference type="ARBA" id="ARBA00023136"/>
    </source>
</evidence>
<keyword evidence="2" id="KW-1003">Cell membrane</keyword>
<dbReference type="InterPro" id="IPR007168">
    <property type="entry name" value="Phageshock_PspC_N"/>
</dbReference>